<name>A0A7T5QZ63_9VIRU</name>
<organism evidence="2">
    <name type="scientific">Melampyrum betaflexivirus 1</name>
    <dbReference type="NCBI Taxonomy" id="2794405"/>
    <lineage>
        <taxon>Viruses</taxon>
        <taxon>Riboviria</taxon>
        <taxon>Orthornavirae</taxon>
        <taxon>Kitrinoviricota</taxon>
        <taxon>Alsuviricetes</taxon>
        <taxon>Tymovirales</taxon>
        <taxon>Betaflexiviridae</taxon>
    </lineage>
</organism>
<feature type="compositionally biased region" description="Basic and acidic residues" evidence="1">
    <location>
        <begin position="356"/>
        <end position="367"/>
    </location>
</feature>
<dbReference type="Pfam" id="PF01107">
    <property type="entry name" value="MP"/>
    <property type="match status" value="1"/>
</dbReference>
<dbReference type="EMBL" id="MW328733">
    <property type="protein sequence ID" value="QQG34595.1"/>
    <property type="molecule type" value="Genomic_RNA"/>
</dbReference>
<evidence type="ECO:0000313" key="2">
    <source>
        <dbReference type="EMBL" id="QQG34595.1"/>
    </source>
</evidence>
<proteinExistence type="predicted"/>
<sequence>MSIVKANEFIKSYNSGNKSVECIHTDSIYKDSGFTKTKFVDVVQRNECAISVESPNSSSIITGVPFVHKGTIVEEKRKGGYKWLNIGAIPVSIHKLGYYGTEETTGTVFIVDGRKKGGNCVVKAYDFDISKKPAHYLFVPNANFSLDDEFLHRACEVYVRFNNNIYKEGSQPFAIEIGSIFRLTNALNCLHKMGDVDNGSFGGHHQEIFNTVGWDTEKHLEASKEYNDELFKSGLFLLEPSSRPNIVEGKRSVWRRSQRGPSRFIDYKVRPVHDEHPTRLVRSSSVRSSIENIDEFRTGYKLLDHQSRNSVSFSPCDGIKKQENDNCGQKMDLQQRHEFHTKNSTKRNNNATEKANAPEESLRHGNS</sequence>
<evidence type="ECO:0000256" key="1">
    <source>
        <dbReference type="SAM" id="MobiDB-lite"/>
    </source>
</evidence>
<accession>A0A7T5QZ63</accession>
<dbReference type="InterPro" id="IPR028919">
    <property type="entry name" value="Viral_movement"/>
</dbReference>
<protein>
    <submittedName>
        <fullName evidence="2">MP</fullName>
    </submittedName>
</protein>
<reference evidence="2" key="1">
    <citation type="submission" date="2020-11" db="EMBL/GenBank/DDBJ databases">
        <authorList>
            <person name="Bejerman N."/>
        </authorList>
    </citation>
    <scope>NUCLEOTIDE SEQUENCE</scope>
    <source>
        <strain evidence="2">Melam</strain>
    </source>
</reference>
<feature type="region of interest" description="Disordered" evidence="1">
    <location>
        <begin position="330"/>
        <end position="367"/>
    </location>
</feature>